<evidence type="ECO:0000259" key="6">
    <source>
        <dbReference type="Pfam" id="PF01343"/>
    </source>
</evidence>
<dbReference type="InterPro" id="IPR047272">
    <property type="entry name" value="S49_SppA_C"/>
</dbReference>
<feature type="transmembrane region" description="Helical" evidence="5">
    <location>
        <begin position="12"/>
        <end position="37"/>
    </location>
</feature>
<keyword evidence="2" id="KW-0645">Protease</keyword>
<evidence type="ECO:0000256" key="2">
    <source>
        <dbReference type="ARBA" id="ARBA00022670"/>
    </source>
</evidence>
<evidence type="ECO:0000256" key="4">
    <source>
        <dbReference type="ARBA" id="ARBA00022825"/>
    </source>
</evidence>
<keyword evidence="3 7" id="KW-0378">Hydrolase</keyword>
<dbReference type="EC" id="3.4.21.-" evidence="7"/>
<keyword evidence="5" id="KW-0472">Membrane</keyword>
<dbReference type="PANTHER" id="PTHR42987:SF6">
    <property type="entry name" value="PROTEINASE IV"/>
    <property type="match status" value="1"/>
</dbReference>
<dbReference type="PROSITE" id="PS51257">
    <property type="entry name" value="PROKAR_LIPOPROTEIN"/>
    <property type="match status" value="1"/>
</dbReference>
<dbReference type="NCBIfam" id="TIGR00706">
    <property type="entry name" value="SppA_dom"/>
    <property type="match status" value="1"/>
</dbReference>
<dbReference type="Gene3D" id="3.90.226.10">
    <property type="entry name" value="2-enoyl-CoA Hydratase, Chain A, domain 1"/>
    <property type="match status" value="1"/>
</dbReference>
<dbReference type="CDD" id="cd07023">
    <property type="entry name" value="S49_Sppa_N_C"/>
    <property type="match status" value="1"/>
</dbReference>
<protein>
    <submittedName>
        <fullName evidence="7">Signal peptide peptidase SppA</fullName>
        <ecNumber evidence="7">3.4.21.-</ecNumber>
    </submittedName>
</protein>
<name>A0ABN8W2N6_9BACT</name>
<proteinExistence type="inferred from homology"/>
<evidence type="ECO:0000256" key="1">
    <source>
        <dbReference type="ARBA" id="ARBA00008683"/>
    </source>
</evidence>
<dbReference type="EMBL" id="OX336137">
    <property type="protein sequence ID" value="CAI2718228.1"/>
    <property type="molecule type" value="Genomic_DNA"/>
</dbReference>
<evidence type="ECO:0000256" key="3">
    <source>
        <dbReference type="ARBA" id="ARBA00022801"/>
    </source>
</evidence>
<evidence type="ECO:0000256" key="5">
    <source>
        <dbReference type="SAM" id="Phobius"/>
    </source>
</evidence>
<accession>A0ABN8W2N6</accession>
<dbReference type="GO" id="GO:0016787">
    <property type="term" value="F:hydrolase activity"/>
    <property type="evidence" value="ECO:0007669"/>
    <property type="project" value="UniProtKB-KW"/>
</dbReference>
<keyword evidence="5" id="KW-1133">Transmembrane helix</keyword>
<sequence length="330" mass="36907">MPEIKPRRMPLIFWKTLLICMLALGISGCTVFEIHLIPPPSPLKEKVLSGEGRTKVLLLEVSGLISNQKSSSMLSAKEEQGMVARIREALNKAEQDDDVRAILLSINSPGGTVTSSDIIYHEIQSFKEKNNVKVYAQIMDLAASGGYYVAQAADKIVAHPTSITGSIGVITLKLNLKGLMDKVGVDFEVVKSGDKKDFLSPFRALTDEERALFQAAIDDMHDRFVEVITKNRRHLSEAQVRKLADGRVFTANQALEAKLIDHIGYLDDTQGIIKKDLALRDFQLVTYHRAGEYKDNIYSLLEAPSINMVNFDFNFLPKTPEPQFLYLWIP</sequence>
<comment type="similarity">
    <text evidence="1">Belongs to the peptidase S49 family.</text>
</comment>
<organism evidence="7 8">
    <name type="scientific">Nitrospina watsonii</name>
    <dbReference type="NCBI Taxonomy" id="1323948"/>
    <lineage>
        <taxon>Bacteria</taxon>
        <taxon>Pseudomonadati</taxon>
        <taxon>Nitrospinota/Tectimicrobiota group</taxon>
        <taxon>Nitrospinota</taxon>
        <taxon>Nitrospinia</taxon>
        <taxon>Nitrospinales</taxon>
        <taxon>Nitrospinaceae</taxon>
        <taxon>Nitrospina</taxon>
    </lineage>
</organism>
<keyword evidence="4" id="KW-0720">Serine protease</keyword>
<dbReference type="InterPro" id="IPR029045">
    <property type="entry name" value="ClpP/crotonase-like_dom_sf"/>
</dbReference>
<gene>
    <name evidence="7" type="ORF">NSPWAT_1369</name>
</gene>
<evidence type="ECO:0000313" key="8">
    <source>
        <dbReference type="Proteomes" id="UP001157733"/>
    </source>
</evidence>
<keyword evidence="5" id="KW-0812">Transmembrane</keyword>
<dbReference type="Pfam" id="PF01343">
    <property type="entry name" value="Peptidase_S49"/>
    <property type="match status" value="1"/>
</dbReference>
<dbReference type="SUPFAM" id="SSF52096">
    <property type="entry name" value="ClpP/crotonase"/>
    <property type="match status" value="1"/>
</dbReference>
<dbReference type="InterPro" id="IPR002142">
    <property type="entry name" value="Peptidase_S49"/>
</dbReference>
<dbReference type="InterPro" id="IPR004635">
    <property type="entry name" value="Pept_S49_SppA"/>
</dbReference>
<dbReference type="RefSeq" id="WP_282011133.1">
    <property type="nucleotide sequence ID" value="NZ_OX336137.1"/>
</dbReference>
<keyword evidence="8" id="KW-1185">Reference proteome</keyword>
<feature type="domain" description="Peptidase S49" evidence="6">
    <location>
        <begin position="129"/>
        <end position="276"/>
    </location>
</feature>
<evidence type="ECO:0000313" key="7">
    <source>
        <dbReference type="EMBL" id="CAI2718228.1"/>
    </source>
</evidence>
<dbReference type="Proteomes" id="UP001157733">
    <property type="component" value="Chromosome"/>
</dbReference>
<dbReference type="PANTHER" id="PTHR42987">
    <property type="entry name" value="PEPTIDASE S49"/>
    <property type="match status" value="1"/>
</dbReference>
<reference evidence="7 8" key="1">
    <citation type="submission" date="2022-09" db="EMBL/GenBank/DDBJ databases">
        <authorList>
            <person name="Kop L."/>
        </authorList>
    </citation>
    <scope>NUCLEOTIDE SEQUENCE [LARGE SCALE GENOMIC DNA]</scope>
    <source>
        <strain evidence="7 8">347</strain>
    </source>
</reference>